<dbReference type="InterPro" id="IPR004027">
    <property type="entry name" value="SEC_C_motif"/>
</dbReference>
<evidence type="ECO:0000313" key="4">
    <source>
        <dbReference type="Proteomes" id="UP000291116"/>
    </source>
</evidence>
<organism evidence="3 4">
    <name type="scientific">Pseudo-nitzschia multistriata</name>
    <dbReference type="NCBI Taxonomy" id="183589"/>
    <lineage>
        <taxon>Eukaryota</taxon>
        <taxon>Sar</taxon>
        <taxon>Stramenopiles</taxon>
        <taxon>Ochrophyta</taxon>
        <taxon>Bacillariophyta</taxon>
        <taxon>Bacillariophyceae</taxon>
        <taxon>Bacillariophycidae</taxon>
        <taxon>Bacillariales</taxon>
        <taxon>Bacillariaceae</taxon>
        <taxon>Pseudo-nitzschia</taxon>
    </lineage>
</organism>
<dbReference type="InterPro" id="IPR032710">
    <property type="entry name" value="NTF2-like_dom_sf"/>
</dbReference>
<protein>
    <recommendedName>
        <fullName evidence="2">YchJ-like middle NTF2-like domain-containing protein</fullName>
    </recommendedName>
</protein>
<dbReference type="Pfam" id="PF02810">
    <property type="entry name" value="SEC-C"/>
    <property type="match status" value="1"/>
</dbReference>
<feature type="region of interest" description="Disordered" evidence="1">
    <location>
        <begin position="215"/>
        <end position="242"/>
    </location>
</feature>
<gene>
    <name evidence="3" type="ORF">PSNMU_V1.4_AUG-EV-PASAV3_0047330</name>
</gene>
<name>A0A448Z7K1_9STRA</name>
<evidence type="ECO:0000256" key="1">
    <source>
        <dbReference type="SAM" id="MobiDB-lite"/>
    </source>
</evidence>
<accession>A0A448Z7K1</accession>
<dbReference type="PANTHER" id="PTHR33747">
    <property type="entry name" value="UPF0225 PROTEIN SCO1677"/>
    <property type="match status" value="1"/>
</dbReference>
<sequence length="242" mass="26742">MMLTNDRLFVEVQGFTSSPPAVSHFLSETITTANGDSALFAAKKKKKKGSANNKKSGGVSFGGFGGAAMEQCPCGSGETYSNCCSKVHKNVQNFRKATAEQIVRARYSAYARKLPEFLMMSTHPNNKAFNPDLRKWKEDIKLNMYDNFDLEKCVIVEEHYDDTNDEDTEVETASVKFIAEMVLRETGEKTSFMETSAFEKAQNSGAWLYLSGDIEAAPGTEESSDESEGEDLSVEEKLASQL</sequence>
<feature type="domain" description="YchJ-like middle NTF2-like" evidence="2">
    <location>
        <begin position="98"/>
        <end position="212"/>
    </location>
</feature>
<feature type="unsure residue" description="D or N" evidence="3">
    <location>
        <position position="162"/>
    </location>
</feature>
<keyword evidence="4" id="KW-1185">Reference proteome</keyword>
<dbReference type="EMBL" id="CAACVS010000149">
    <property type="protein sequence ID" value="VEU38010.1"/>
    <property type="molecule type" value="Genomic_DNA"/>
</dbReference>
<proteinExistence type="predicted"/>
<evidence type="ECO:0000313" key="3">
    <source>
        <dbReference type="EMBL" id="VEU38010.1"/>
    </source>
</evidence>
<dbReference type="Pfam" id="PF17775">
    <property type="entry name" value="YchJ_M-like"/>
    <property type="match status" value="1"/>
</dbReference>
<dbReference type="OrthoDB" id="43687at2759"/>
<dbReference type="AlphaFoldDB" id="A0A448Z7K1"/>
<feature type="compositionally biased region" description="Acidic residues" evidence="1">
    <location>
        <begin position="222"/>
        <end position="233"/>
    </location>
</feature>
<dbReference type="PANTHER" id="PTHR33747:SF1">
    <property type="entry name" value="ADENYLATE CYCLASE-ASSOCIATED CAP C-TERMINAL DOMAIN-CONTAINING PROTEIN"/>
    <property type="match status" value="1"/>
</dbReference>
<reference evidence="3 4" key="1">
    <citation type="submission" date="2019-01" db="EMBL/GenBank/DDBJ databases">
        <authorList>
            <person name="Ferrante I. M."/>
        </authorList>
    </citation>
    <scope>NUCLEOTIDE SEQUENCE [LARGE SCALE GENOMIC DNA]</scope>
    <source>
        <strain evidence="3 4">B856</strain>
    </source>
</reference>
<dbReference type="SUPFAM" id="SSF54427">
    <property type="entry name" value="NTF2-like"/>
    <property type="match status" value="1"/>
</dbReference>
<dbReference type="InterPro" id="IPR048469">
    <property type="entry name" value="YchJ-like_M"/>
</dbReference>
<evidence type="ECO:0000259" key="2">
    <source>
        <dbReference type="Pfam" id="PF17775"/>
    </source>
</evidence>
<dbReference type="Gene3D" id="3.10.450.50">
    <property type="match status" value="1"/>
</dbReference>
<dbReference type="Proteomes" id="UP000291116">
    <property type="component" value="Unassembled WGS sequence"/>
</dbReference>